<dbReference type="STRING" id="441112.SAMN04488094_101731"/>
<dbReference type="Pfam" id="PF07179">
    <property type="entry name" value="SseB"/>
    <property type="match status" value="1"/>
</dbReference>
<gene>
    <name evidence="2" type="ORF">SAMN04488094_101731</name>
</gene>
<evidence type="ECO:0000313" key="3">
    <source>
        <dbReference type="Proteomes" id="UP000198728"/>
    </source>
</evidence>
<dbReference type="Proteomes" id="UP000198728">
    <property type="component" value="Unassembled WGS sequence"/>
</dbReference>
<dbReference type="EMBL" id="FOLG01000001">
    <property type="protein sequence ID" value="SFB84297.1"/>
    <property type="molecule type" value="Genomic_DNA"/>
</dbReference>
<dbReference type="OrthoDB" id="7831317at2"/>
<dbReference type="RefSeq" id="WP_093359275.1">
    <property type="nucleotide sequence ID" value="NZ_FOLG01000001.1"/>
</dbReference>
<protein>
    <recommendedName>
        <fullName evidence="1">SseB protein N-terminal domain-containing protein</fullName>
    </recommendedName>
</protein>
<dbReference type="InterPro" id="IPR009839">
    <property type="entry name" value="SseB_N"/>
</dbReference>
<evidence type="ECO:0000259" key="1">
    <source>
        <dbReference type="Pfam" id="PF07179"/>
    </source>
</evidence>
<evidence type="ECO:0000313" key="2">
    <source>
        <dbReference type="EMBL" id="SFB84297.1"/>
    </source>
</evidence>
<proteinExistence type="predicted"/>
<feature type="domain" description="SseB protein N-terminal" evidence="1">
    <location>
        <begin position="13"/>
        <end position="118"/>
    </location>
</feature>
<dbReference type="AlphaFoldDB" id="A0A1I1EB99"/>
<name>A0A1I1EB99_9RHOB</name>
<sequence>MSDETTALDLAQQAVAEAPEDVTAQMRFYERLADSELFLLLEREAEGDSIEPRIFPLGDGPVVLVFDREVRLADFVGEAAYYAGLSGRQVVKLLAGKGMGLGVNLGVPHSETVLPAEAVDWLAATLEHRPEQAEERPREVSAPGAVPEQVLRGLDVKLATAGGLAQIAFLATVVYESGRSGHLLAFVDAVPGAEGALATAAGEALTFSGLEAGEMDVAFLAASDPMSARLAKVGLRFDLPEPEAVEVTEIDPPGMDPDAPPILR</sequence>
<accession>A0A1I1EB99</accession>
<reference evidence="2 3" key="1">
    <citation type="submission" date="2016-10" db="EMBL/GenBank/DDBJ databases">
        <authorList>
            <person name="de Groot N.N."/>
        </authorList>
    </citation>
    <scope>NUCLEOTIDE SEQUENCE [LARGE SCALE GENOMIC DNA]</scope>
    <source>
        <strain evidence="2 3">DSM 19548</strain>
    </source>
</reference>
<keyword evidence="3" id="KW-1185">Reference proteome</keyword>
<organism evidence="2 3">
    <name type="scientific">Tropicimonas isoalkanivorans</name>
    <dbReference type="NCBI Taxonomy" id="441112"/>
    <lineage>
        <taxon>Bacteria</taxon>
        <taxon>Pseudomonadati</taxon>
        <taxon>Pseudomonadota</taxon>
        <taxon>Alphaproteobacteria</taxon>
        <taxon>Rhodobacterales</taxon>
        <taxon>Roseobacteraceae</taxon>
        <taxon>Tropicimonas</taxon>
    </lineage>
</organism>